<keyword evidence="8 16" id="KW-0808">Transferase</keyword>
<accession>A0ABV7VPY7</accession>
<keyword evidence="12 16" id="KW-0630">Potassium</keyword>
<evidence type="ECO:0000256" key="6">
    <source>
        <dbReference type="ARBA" id="ARBA00012102"/>
    </source>
</evidence>
<comment type="function">
    <text evidence="16">Catalyzes the phosphorylation of pantothenate (Pan), the first step in CoA biosynthesis.</text>
</comment>
<feature type="binding site" evidence="16">
    <location>
        <position position="115"/>
    </location>
    <ligand>
        <name>K(+)</name>
        <dbReference type="ChEBI" id="CHEBI:29103"/>
    </ligand>
</feature>
<dbReference type="PANTHER" id="PTHR34265">
    <property type="entry name" value="TYPE III PANTOTHENATE KINASE"/>
    <property type="match status" value="1"/>
</dbReference>
<keyword evidence="13 16" id="KW-0173">Coenzyme A biosynthesis</keyword>
<evidence type="ECO:0000256" key="1">
    <source>
        <dbReference type="ARBA" id="ARBA00001206"/>
    </source>
</evidence>
<evidence type="ECO:0000256" key="3">
    <source>
        <dbReference type="ARBA" id="ARBA00004496"/>
    </source>
</evidence>
<dbReference type="EMBL" id="JBHRYB010000003">
    <property type="protein sequence ID" value="MFC3679157.1"/>
    <property type="molecule type" value="Genomic_DNA"/>
</dbReference>
<comment type="subunit">
    <text evidence="5 16">Homodimer.</text>
</comment>
<proteinExistence type="inferred from homology"/>
<feature type="binding site" evidence="16">
    <location>
        <position position="118"/>
    </location>
    <ligand>
        <name>ATP</name>
        <dbReference type="ChEBI" id="CHEBI:30616"/>
    </ligand>
</feature>
<comment type="cofactor">
    <cofactor evidence="2">
        <name>K(+)</name>
        <dbReference type="ChEBI" id="CHEBI:29103"/>
    </cofactor>
</comment>
<evidence type="ECO:0000256" key="10">
    <source>
        <dbReference type="ARBA" id="ARBA00022777"/>
    </source>
</evidence>
<feature type="active site" description="Proton acceptor" evidence="16">
    <location>
        <position position="95"/>
    </location>
</feature>
<dbReference type="RefSeq" id="WP_376864817.1">
    <property type="nucleotide sequence ID" value="NZ_JBHRYB010000003.1"/>
</dbReference>
<keyword evidence="16" id="KW-0479">Metal-binding</keyword>
<feature type="binding site" evidence="16">
    <location>
        <position position="172"/>
    </location>
    <ligand>
        <name>substrate</name>
    </ligand>
</feature>
<dbReference type="NCBIfam" id="TIGR00671">
    <property type="entry name" value="baf"/>
    <property type="match status" value="1"/>
</dbReference>
<evidence type="ECO:0000256" key="12">
    <source>
        <dbReference type="ARBA" id="ARBA00022958"/>
    </source>
</evidence>
<feature type="binding site" evidence="16">
    <location>
        <begin position="7"/>
        <end position="14"/>
    </location>
    <ligand>
        <name>ATP</name>
        <dbReference type="ChEBI" id="CHEBI:30616"/>
    </ligand>
</feature>
<evidence type="ECO:0000256" key="4">
    <source>
        <dbReference type="ARBA" id="ARBA00005225"/>
    </source>
</evidence>
<evidence type="ECO:0000256" key="11">
    <source>
        <dbReference type="ARBA" id="ARBA00022840"/>
    </source>
</evidence>
<keyword evidence="18" id="KW-1185">Reference proteome</keyword>
<dbReference type="HAMAP" id="MF_01274">
    <property type="entry name" value="Pantothen_kinase_3"/>
    <property type="match status" value="1"/>
</dbReference>
<comment type="similarity">
    <text evidence="14 16">Belongs to the type III pantothenate kinase family.</text>
</comment>
<keyword evidence="11 16" id="KW-0067">ATP-binding</keyword>
<dbReference type="PANTHER" id="PTHR34265:SF1">
    <property type="entry name" value="TYPE III PANTOTHENATE KINASE"/>
    <property type="match status" value="1"/>
</dbReference>
<evidence type="ECO:0000313" key="18">
    <source>
        <dbReference type="Proteomes" id="UP001595722"/>
    </source>
</evidence>
<evidence type="ECO:0000256" key="2">
    <source>
        <dbReference type="ARBA" id="ARBA00001958"/>
    </source>
</evidence>
<evidence type="ECO:0000313" key="17">
    <source>
        <dbReference type="EMBL" id="MFC3679157.1"/>
    </source>
</evidence>
<evidence type="ECO:0000256" key="5">
    <source>
        <dbReference type="ARBA" id="ARBA00011738"/>
    </source>
</evidence>
<dbReference type="InterPro" id="IPR004619">
    <property type="entry name" value="Type_III_PanK"/>
</dbReference>
<reference evidence="18" key="1">
    <citation type="journal article" date="2019" name="Int. J. Syst. Evol. Microbiol.">
        <title>The Global Catalogue of Microorganisms (GCM) 10K type strain sequencing project: providing services to taxonomists for standard genome sequencing and annotation.</title>
        <authorList>
            <consortium name="The Broad Institute Genomics Platform"/>
            <consortium name="The Broad Institute Genome Sequencing Center for Infectious Disease"/>
            <person name="Wu L."/>
            <person name="Ma J."/>
        </authorList>
    </citation>
    <scope>NUCLEOTIDE SEQUENCE [LARGE SCALE GENOMIC DNA]</scope>
    <source>
        <strain evidence="18">KCTC 42424</strain>
    </source>
</reference>
<gene>
    <name evidence="16" type="primary">coaX</name>
    <name evidence="17" type="ORF">ACFOMG_03420</name>
</gene>
<dbReference type="EC" id="2.7.1.33" evidence="6 16"/>
<feature type="binding site" evidence="16">
    <location>
        <position position="86"/>
    </location>
    <ligand>
        <name>substrate</name>
    </ligand>
</feature>
<comment type="catalytic activity">
    <reaction evidence="1 16">
        <text>(R)-pantothenate + ATP = (R)-4'-phosphopantothenate + ADP + H(+)</text>
        <dbReference type="Rhea" id="RHEA:16373"/>
        <dbReference type="ChEBI" id="CHEBI:10986"/>
        <dbReference type="ChEBI" id="CHEBI:15378"/>
        <dbReference type="ChEBI" id="CHEBI:29032"/>
        <dbReference type="ChEBI" id="CHEBI:30616"/>
        <dbReference type="ChEBI" id="CHEBI:456216"/>
        <dbReference type="EC" id="2.7.1.33"/>
    </reaction>
</comment>
<comment type="cofactor">
    <cofactor evidence="16">
        <name>NH4(+)</name>
        <dbReference type="ChEBI" id="CHEBI:28938"/>
    </cofactor>
    <cofactor evidence="16">
        <name>K(+)</name>
        <dbReference type="ChEBI" id="CHEBI:29103"/>
    </cofactor>
    <text evidence="16">A monovalent cation. Ammonium or potassium.</text>
</comment>
<evidence type="ECO:0000256" key="16">
    <source>
        <dbReference type="HAMAP-Rule" id="MF_01274"/>
    </source>
</evidence>
<organism evidence="17 18">
    <name type="scientific">Bacterioplanoides pacificum</name>
    <dbReference type="NCBI Taxonomy" id="1171596"/>
    <lineage>
        <taxon>Bacteria</taxon>
        <taxon>Pseudomonadati</taxon>
        <taxon>Pseudomonadota</taxon>
        <taxon>Gammaproteobacteria</taxon>
        <taxon>Oceanospirillales</taxon>
        <taxon>Oceanospirillaceae</taxon>
        <taxon>Bacterioplanoides</taxon>
    </lineage>
</organism>
<evidence type="ECO:0000256" key="14">
    <source>
        <dbReference type="ARBA" id="ARBA00038036"/>
    </source>
</evidence>
<evidence type="ECO:0000256" key="15">
    <source>
        <dbReference type="ARBA" id="ARBA00040883"/>
    </source>
</evidence>
<dbReference type="SUPFAM" id="SSF53067">
    <property type="entry name" value="Actin-like ATPase domain"/>
    <property type="match status" value="2"/>
</dbReference>
<dbReference type="Gene3D" id="3.30.420.40">
    <property type="match status" value="2"/>
</dbReference>
<dbReference type="CDD" id="cd24015">
    <property type="entry name" value="ASKHA_NBD_PanK-III"/>
    <property type="match status" value="1"/>
</dbReference>
<keyword evidence="10 16" id="KW-0418">Kinase</keyword>
<comment type="caution">
    <text evidence="17">The sequence shown here is derived from an EMBL/GenBank/DDBJ whole genome shotgun (WGS) entry which is preliminary data.</text>
</comment>
<comment type="pathway">
    <text evidence="4 16">Cofactor biosynthesis; coenzyme A biosynthesis; CoA from (R)-pantothenate: step 1/5.</text>
</comment>
<name>A0ABV7VPY7_9GAMM</name>
<protein>
    <recommendedName>
        <fullName evidence="15 16">Type III pantothenate kinase</fullName>
        <ecNumber evidence="6 16">2.7.1.33</ecNumber>
    </recommendedName>
    <alternativeName>
        <fullName evidence="16">PanK-III</fullName>
    </alternativeName>
    <alternativeName>
        <fullName evidence="16">Pantothenic acid kinase</fullName>
    </alternativeName>
</protein>
<keyword evidence="7 16" id="KW-0963">Cytoplasm</keyword>
<sequence>MFVLYLDIGNSRIKWAYRAAGGQWCSGGCSEAELAGLKWPQSPERVVVSCVRSHPELQQQLQQRFAERLTWLSAPLPGYPHFVHCYSDSQRLGVDRWLAMLGAARHCCDDVLVIDAGTALTLDLLNKQHHHLGGWIVAGLQLAQRALFSQTERVNPYADEAESAGTLPGQDTLGCVSAGARRQALALVASVLADYPQHRVYICGGDGEWLVRELELTGMADVEIHHAPHLIFDGMESLCAGSFLL</sequence>
<comment type="subcellular location">
    <subcellularLocation>
        <location evidence="3 16">Cytoplasm</location>
    </subcellularLocation>
</comment>
<keyword evidence="9 16" id="KW-0547">Nucleotide-binding</keyword>
<evidence type="ECO:0000256" key="8">
    <source>
        <dbReference type="ARBA" id="ARBA00022679"/>
    </source>
</evidence>
<dbReference type="Pfam" id="PF03309">
    <property type="entry name" value="Pan_kinase"/>
    <property type="match status" value="1"/>
</dbReference>
<dbReference type="InterPro" id="IPR043129">
    <property type="entry name" value="ATPase_NBD"/>
</dbReference>
<feature type="binding site" evidence="16">
    <location>
        <begin position="93"/>
        <end position="96"/>
    </location>
    <ligand>
        <name>substrate</name>
    </ligand>
</feature>
<dbReference type="Proteomes" id="UP001595722">
    <property type="component" value="Unassembled WGS sequence"/>
</dbReference>
<evidence type="ECO:0000256" key="7">
    <source>
        <dbReference type="ARBA" id="ARBA00022490"/>
    </source>
</evidence>
<evidence type="ECO:0000256" key="13">
    <source>
        <dbReference type="ARBA" id="ARBA00022993"/>
    </source>
</evidence>
<evidence type="ECO:0000256" key="9">
    <source>
        <dbReference type="ARBA" id="ARBA00022741"/>
    </source>
</evidence>
<dbReference type="GO" id="GO:0004594">
    <property type="term" value="F:pantothenate kinase activity"/>
    <property type="evidence" value="ECO:0007669"/>
    <property type="project" value="UniProtKB-EC"/>
</dbReference>